<dbReference type="KEGG" id="ahs:AHALO_2537"/>
<feature type="repeat" description="ANK" evidence="3">
    <location>
        <begin position="175"/>
        <end position="207"/>
    </location>
</feature>
<evidence type="ECO:0000256" key="1">
    <source>
        <dbReference type="ARBA" id="ARBA00022737"/>
    </source>
</evidence>
<dbReference type="Gene3D" id="1.25.40.20">
    <property type="entry name" value="Ankyrin repeat-containing domain"/>
    <property type="match status" value="4"/>
</dbReference>
<evidence type="ECO:0000313" key="6">
    <source>
        <dbReference type="Proteomes" id="UP000233248"/>
    </source>
</evidence>
<dbReference type="Proteomes" id="UP000233248">
    <property type="component" value="Unassembled WGS sequence"/>
</dbReference>
<keyword evidence="4" id="KW-1133">Transmembrane helix</keyword>
<protein>
    <submittedName>
        <fullName evidence="5">Uncharacterized protein</fullName>
    </submittedName>
</protein>
<proteinExistence type="predicted"/>
<evidence type="ECO:0000313" key="5">
    <source>
        <dbReference type="EMBL" id="PKI80547.1"/>
    </source>
</evidence>
<keyword evidence="2 3" id="KW-0040">ANK repeat</keyword>
<feature type="repeat" description="ANK" evidence="3">
    <location>
        <begin position="498"/>
        <end position="530"/>
    </location>
</feature>
<keyword evidence="4" id="KW-0812">Transmembrane</keyword>
<gene>
    <name evidence="5" type="ORF">CP960_09040</name>
</gene>
<name>A0A2N1J1V3_9BACT</name>
<feature type="repeat" description="ANK" evidence="3">
    <location>
        <begin position="421"/>
        <end position="453"/>
    </location>
</feature>
<keyword evidence="4" id="KW-0472">Membrane</keyword>
<dbReference type="PROSITE" id="PS50297">
    <property type="entry name" value="ANK_REP_REGION"/>
    <property type="match status" value="7"/>
</dbReference>
<evidence type="ECO:0000256" key="4">
    <source>
        <dbReference type="SAM" id="Phobius"/>
    </source>
</evidence>
<dbReference type="PANTHER" id="PTHR24198:SF165">
    <property type="entry name" value="ANKYRIN REPEAT-CONTAINING PROTEIN-RELATED"/>
    <property type="match status" value="1"/>
</dbReference>
<dbReference type="SMART" id="SM00248">
    <property type="entry name" value="ANK"/>
    <property type="match status" value="13"/>
</dbReference>
<feature type="repeat" description="ANK" evidence="3">
    <location>
        <begin position="76"/>
        <end position="108"/>
    </location>
</feature>
<dbReference type="PANTHER" id="PTHR24198">
    <property type="entry name" value="ANKYRIN REPEAT AND PROTEIN KINASE DOMAIN-CONTAINING PROTEIN"/>
    <property type="match status" value="1"/>
</dbReference>
<dbReference type="Pfam" id="PF12796">
    <property type="entry name" value="Ank_2"/>
    <property type="match status" value="4"/>
</dbReference>
<dbReference type="OrthoDB" id="5365108at2"/>
<organism evidence="5 6">
    <name type="scientific">Malaciobacter halophilus</name>
    <dbReference type="NCBI Taxonomy" id="197482"/>
    <lineage>
        <taxon>Bacteria</taxon>
        <taxon>Pseudomonadati</taxon>
        <taxon>Campylobacterota</taxon>
        <taxon>Epsilonproteobacteria</taxon>
        <taxon>Campylobacterales</taxon>
        <taxon>Arcobacteraceae</taxon>
        <taxon>Malaciobacter</taxon>
    </lineage>
</organism>
<comment type="caution">
    <text evidence="5">The sequence shown here is derived from an EMBL/GenBank/DDBJ whole genome shotgun (WGS) entry which is preliminary data.</text>
</comment>
<feature type="repeat" description="ANK" evidence="3">
    <location>
        <begin position="531"/>
        <end position="563"/>
    </location>
</feature>
<dbReference type="AlphaFoldDB" id="A0A2N1J1V3"/>
<dbReference type="Pfam" id="PF13637">
    <property type="entry name" value="Ank_4"/>
    <property type="match status" value="1"/>
</dbReference>
<dbReference type="RefSeq" id="WP_101185092.1">
    <property type="nucleotide sequence ID" value="NZ_CP031218.1"/>
</dbReference>
<evidence type="ECO:0000256" key="3">
    <source>
        <dbReference type="PROSITE-ProRule" id="PRU00023"/>
    </source>
</evidence>
<dbReference type="EMBL" id="NXIF01000033">
    <property type="protein sequence ID" value="PKI80547.1"/>
    <property type="molecule type" value="Genomic_DNA"/>
</dbReference>
<feature type="repeat" description="ANK" evidence="3">
    <location>
        <begin position="298"/>
        <end position="330"/>
    </location>
</feature>
<dbReference type="InterPro" id="IPR002110">
    <property type="entry name" value="Ankyrin_rpt"/>
</dbReference>
<evidence type="ECO:0000256" key="2">
    <source>
        <dbReference type="ARBA" id="ARBA00023043"/>
    </source>
</evidence>
<dbReference type="SUPFAM" id="SSF48403">
    <property type="entry name" value="Ankyrin repeat"/>
    <property type="match status" value="2"/>
</dbReference>
<feature type="repeat" description="ANK" evidence="3">
    <location>
        <begin position="331"/>
        <end position="365"/>
    </location>
</feature>
<reference evidence="5 6" key="1">
    <citation type="submission" date="2017-09" db="EMBL/GenBank/DDBJ databases">
        <title>Genomics of the genus Arcobacter.</title>
        <authorList>
            <person name="Perez-Cataluna A."/>
            <person name="Figueras M.J."/>
            <person name="Salas-Masso N."/>
        </authorList>
    </citation>
    <scope>NUCLEOTIDE SEQUENCE [LARGE SCALE GENOMIC DNA]</scope>
    <source>
        <strain evidence="5 6">DSM 18005</strain>
    </source>
</reference>
<sequence>MLNLFKQDVTESFQKELLKNYLNVEKVQKLIDDGADIHRLNDKKQTLLFPLVKKKRIEAIRILLKNGIDINHEDMYGKTVLSETVERGDGVMIRFLLDNGASINYVNSSGRTILQDVALEENHRVFEILMAHKPDLNIKDTYGKTVLFDAVEGGNLKIIREVLNNIDDPNVVDENGQTALFTAVLKDNPEVAKFLIVNGVDVHVTDENRENVLFNAVIMGSVNIEVIEMLLEKGIKLNIKNLKNQTILDEILKILSILKNPKQKIEGKYKLVNKNRNYLKLTSVLIEHGLAVNRVDSDGKTVLYKEVERENYDTINFLLSSGADINAEDKNGRTVLFEAIFGGMKNIAMIEFLLSKGADVDHRDILERTVIDELCEIILVKNNNKKPMSRRYLDINDEEDYFTLLKRVISYRPKLNRPRSNGRTTIFDIIIHNNLSLIKLLFNAGADANIMDDNGDTPLTILVDHGLKLKNLRAKEQFLERLVFLLKFRIDVNVRDKEGRTVYHRAVMADDIEVVEKLLSKKADLNIKDKQGRTALHHTQWKGNFKIARLLIAAGADVNAVDYAGFTILNYAAILGHTKLVVILIASGVLMYNHNKKSRSVAQFFKEREKNLAKLLSGNITDPKMLSSIKQVIKNLRAEIDEALK</sequence>
<dbReference type="InterPro" id="IPR036770">
    <property type="entry name" value="Ankyrin_rpt-contain_sf"/>
</dbReference>
<keyword evidence="1" id="KW-0677">Repeat</keyword>
<dbReference type="PROSITE" id="PS50088">
    <property type="entry name" value="ANK_REPEAT"/>
    <property type="match status" value="7"/>
</dbReference>
<keyword evidence="6" id="KW-1185">Reference proteome</keyword>
<feature type="transmembrane region" description="Helical" evidence="4">
    <location>
        <begin position="568"/>
        <end position="592"/>
    </location>
</feature>
<accession>A0A2N1J1V3</accession>